<dbReference type="AlphaFoldDB" id="A7RKK4"/>
<comment type="catalytic activity">
    <reaction evidence="7">
        <text>(6S)-5,6,7,8-tetrahydrofolyl-(gamma-L-Glu)(n) + (n-1) H2O = (6S)-5,6,7,8-tetrahydrofolate + (n-1) L-glutamate</text>
        <dbReference type="Rhea" id="RHEA:56784"/>
        <dbReference type="Rhea" id="RHEA-COMP:14738"/>
        <dbReference type="ChEBI" id="CHEBI:15377"/>
        <dbReference type="ChEBI" id="CHEBI:29985"/>
        <dbReference type="ChEBI" id="CHEBI:57453"/>
        <dbReference type="ChEBI" id="CHEBI:141005"/>
        <dbReference type="EC" id="3.4.19.9"/>
    </reaction>
</comment>
<feature type="active site" evidence="7">
    <location>
        <position position="284"/>
    </location>
</feature>
<keyword evidence="4 8" id="KW-0732">Signal</keyword>
<evidence type="ECO:0000256" key="7">
    <source>
        <dbReference type="PROSITE-ProRule" id="PRU00607"/>
    </source>
</evidence>
<dbReference type="PANTHER" id="PTHR11315:SF0">
    <property type="entry name" value="FOLATE GAMMA-GLUTAMYL HYDROLASE"/>
    <property type="match status" value="1"/>
</dbReference>
<dbReference type="PhylomeDB" id="A7RKK4"/>
<feature type="active site" description="Proton donor" evidence="6">
    <location>
        <position position="284"/>
    </location>
</feature>
<gene>
    <name evidence="9" type="ORF">NEMVEDRAFT_v1g198458</name>
</gene>
<dbReference type="PANTHER" id="PTHR11315">
    <property type="entry name" value="PROTEASE FAMILY C26 GAMMA-GLUTAMYL HYDROLASE"/>
    <property type="match status" value="1"/>
</dbReference>
<feature type="active site" description="Nucleophile" evidence="6 7">
    <location>
        <position position="164"/>
    </location>
</feature>
<comment type="subcellular location">
    <subcellularLocation>
        <location evidence="1">Secreted</location>
        <location evidence="1">Extracellular space</location>
    </subcellularLocation>
</comment>
<feature type="chain" id="PRO_5002714501" description="folate gamma-glutamyl hydrolase" evidence="8">
    <location>
        <begin position="23"/>
        <end position="357"/>
    </location>
</feature>
<evidence type="ECO:0000256" key="5">
    <source>
        <dbReference type="ARBA" id="ARBA00022801"/>
    </source>
</evidence>
<sequence length="357" mass="40690">MLAKNAMILVLVILLGTSITETKRKKTSSNHARGTKNRGAQPFAIKSRLQTFQPIIGILAQEATGRITREISGQYIKASYAKMIETAGARVVPVLYPSIYDNMGRINQSPQQIQNIFNSINGLLLPGGHVKLQKSGYGRVGKMLYEMAVQSNRQGQPFPIWAECLGLELIALLASGRGLARGQYDTELLDRTDSKIYSKPLNISKDYKQSQLLGSADSTMIQYMMRDLKAYNNHDKSLTPEKYNKYPSLKSAFRIVSTNKDRKGKEYISTMEGRKFPFFLFHWHPNKARFEQLENHPVHHPSHESFLIAQYLTKLFVDIARQNNHRFATTQKEKAALIQNYTPKKLEDGRLIYQFKM</sequence>
<evidence type="ECO:0000256" key="1">
    <source>
        <dbReference type="ARBA" id="ARBA00004239"/>
    </source>
</evidence>
<evidence type="ECO:0000313" key="10">
    <source>
        <dbReference type="Proteomes" id="UP000001593"/>
    </source>
</evidence>
<dbReference type="eggNOG" id="KOG1559">
    <property type="taxonomic scope" value="Eukaryota"/>
</dbReference>
<evidence type="ECO:0000256" key="2">
    <source>
        <dbReference type="ARBA" id="ARBA00011083"/>
    </source>
</evidence>
<accession>A7RKK4</accession>
<dbReference type="Proteomes" id="UP000001593">
    <property type="component" value="Unassembled WGS sequence"/>
</dbReference>
<evidence type="ECO:0000256" key="3">
    <source>
        <dbReference type="ARBA" id="ARBA00022525"/>
    </source>
</evidence>
<reference evidence="9 10" key="1">
    <citation type="journal article" date="2007" name="Science">
        <title>Sea anemone genome reveals ancestral eumetazoan gene repertoire and genomic organization.</title>
        <authorList>
            <person name="Putnam N.H."/>
            <person name="Srivastava M."/>
            <person name="Hellsten U."/>
            <person name="Dirks B."/>
            <person name="Chapman J."/>
            <person name="Salamov A."/>
            <person name="Terry A."/>
            <person name="Shapiro H."/>
            <person name="Lindquist E."/>
            <person name="Kapitonov V.V."/>
            <person name="Jurka J."/>
            <person name="Genikhovich G."/>
            <person name="Grigoriev I.V."/>
            <person name="Lucas S.M."/>
            <person name="Steele R.E."/>
            <person name="Finnerty J.R."/>
            <person name="Technau U."/>
            <person name="Martindale M.Q."/>
            <person name="Rokhsar D.S."/>
        </authorList>
    </citation>
    <scope>NUCLEOTIDE SEQUENCE [LARGE SCALE GENOMIC DNA]</scope>
    <source>
        <strain evidence="10">CH2 X CH6</strain>
    </source>
</reference>
<dbReference type="OMA" id="WAPTIAI"/>
<evidence type="ECO:0000313" key="9">
    <source>
        <dbReference type="EMBL" id="EDO47922.1"/>
    </source>
</evidence>
<feature type="signal peptide" evidence="8">
    <location>
        <begin position="1"/>
        <end position="22"/>
    </location>
</feature>
<dbReference type="EMBL" id="DS469516">
    <property type="protein sequence ID" value="EDO47922.1"/>
    <property type="molecule type" value="Genomic_DNA"/>
</dbReference>
<dbReference type="GO" id="GO:0034722">
    <property type="term" value="F:gamma-glutamyl-peptidase activity"/>
    <property type="evidence" value="ECO:0000318"/>
    <property type="project" value="GO_Central"/>
</dbReference>
<evidence type="ECO:0000256" key="6">
    <source>
        <dbReference type="PIRSR" id="PIRSR615527-1"/>
    </source>
</evidence>
<name>A7RKK4_NEMVE</name>
<keyword evidence="10" id="KW-1185">Reference proteome</keyword>
<dbReference type="InterPro" id="IPR011697">
    <property type="entry name" value="Peptidase_C26"/>
</dbReference>
<proteinExistence type="inferred from homology"/>
<comment type="similarity">
    <text evidence="2">Belongs to the peptidase C26 family.</text>
</comment>
<dbReference type="FunFam" id="3.40.50.880:FF:000024">
    <property type="entry name" value="Folate gamma-glutamyl hydrolase"/>
    <property type="match status" value="1"/>
</dbReference>
<dbReference type="GO" id="GO:0046900">
    <property type="term" value="P:tetrahydrofolylpolyglutamate metabolic process"/>
    <property type="evidence" value="ECO:0000318"/>
    <property type="project" value="GO_Central"/>
</dbReference>
<dbReference type="GO" id="GO:0005773">
    <property type="term" value="C:vacuole"/>
    <property type="evidence" value="ECO:0000318"/>
    <property type="project" value="GO_Central"/>
</dbReference>
<keyword evidence="5 7" id="KW-0378">Hydrolase</keyword>
<dbReference type="HOGENOM" id="CLU_058704_1_1_1"/>
<dbReference type="Gene3D" id="3.40.50.880">
    <property type="match status" value="1"/>
</dbReference>
<dbReference type="PROSITE" id="PS51275">
    <property type="entry name" value="PEPTIDASE_C26_GGH"/>
    <property type="match status" value="1"/>
</dbReference>
<keyword evidence="3" id="KW-0964">Secreted</keyword>
<dbReference type="GO" id="GO:0005576">
    <property type="term" value="C:extracellular region"/>
    <property type="evidence" value="ECO:0007669"/>
    <property type="project" value="UniProtKB-SubCell"/>
</dbReference>
<dbReference type="SUPFAM" id="SSF52317">
    <property type="entry name" value="Class I glutamine amidotransferase-like"/>
    <property type="match status" value="1"/>
</dbReference>
<dbReference type="EC" id="3.4.19.9" evidence="7"/>
<evidence type="ECO:0000256" key="4">
    <source>
        <dbReference type="ARBA" id="ARBA00022729"/>
    </source>
</evidence>
<evidence type="ECO:0000256" key="8">
    <source>
        <dbReference type="SAM" id="SignalP"/>
    </source>
</evidence>
<organism evidence="9 10">
    <name type="scientific">Nematostella vectensis</name>
    <name type="common">Starlet sea anemone</name>
    <dbReference type="NCBI Taxonomy" id="45351"/>
    <lineage>
        <taxon>Eukaryota</taxon>
        <taxon>Metazoa</taxon>
        <taxon>Cnidaria</taxon>
        <taxon>Anthozoa</taxon>
        <taxon>Hexacorallia</taxon>
        <taxon>Actiniaria</taxon>
        <taxon>Edwardsiidae</taxon>
        <taxon>Nematostella</taxon>
    </lineage>
</organism>
<dbReference type="InterPro" id="IPR015527">
    <property type="entry name" value="Pept_C26_g-glut_hydrolase"/>
</dbReference>
<dbReference type="InParanoid" id="A7RKK4"/>
<dbReference type="InterPro" id="IPR029062">
    <property type="entry name" value="Class_I_gatase-like"/>
</dbReference>
<protein>
    <recommendedName>
        <fullName evidence="7">folate gamma-glutamyl hydrolase</fullName>
        <ecNumber evidence="7">3.4.19.9</ecNumber>
    </recommendedName>
</protein>
<dbReference type="Pfam" id="PF07722">
    <property type="entry name" value="Peptidase_C26"/>
    <property type="match status" value="1"/>
</dbReference>